<evidence type="ECO:0000256" key="3">
    <source>
        <dbReference type="ARBA" id="ARBA00022448"/>
    </source>
</evidence>
<comment type="caution">
    <text evidence="12">The sequence shown here is derived from an EMBL/GenBank/DDBJ whole genome shotgun (WGS) entry which is preliminary data.</text>
</comment>
<dbReference type="InterPro" id="IPR003439">
    <property type="entry name" value="ABC_transporter-like_ATP-bd"/>
</dbReference>
<organism evidence="12 13">
    <name type="scientific">Streptomonospora salina</name>
    <dbReference type="NCBI Taxonomy" id="104205"/>
    <lineage>
        <taxon>Bacteria</taxon>
        <taxon>Bacillati</taxon>
        <taxon>Actinomycetota</taxon>
        <taxon>Actinomycetes</taxon>
        <taxon>Streptosporangiales</taxon>
        <taxon>Nocardiopsidaceae</taxon>
        <taxon>Streptomonospora</taxon>
    </lineage>
</organism>
<dbReference type="FunFam" id="3.40.50.300:FF:000589">
    <property type="entry name" value="ABC transporter, ATP-binding subunit"/>
    <property type="match status" value="1"/>
</dbReference>
<feature type="compositionally biased region" description="Polar residues" evidence="10">
    <location>
        <begin position="1"/>
        <end position="15"/>
    </location>
</feature>
<evidence type="ECO:0000256" key="2">
    <source>
        <dbReference type="ARBA" id="ARBA00005417"/>
    </source>
</evidence>
<evidence type="ECO:0000256" key="8">
    <source>
        <dbReference type="ARBA" id="ARBA00023136"/>
    </source>
</evidence>
<feature type="region of interest" description="Disordered" evidence="10">
    <location>
        <begin position="1"/>
        <end position="55"/>
    </location>
</feature>
<feature type="domain" description="ABC transporter" evidence="11">
    <location>
        <begin position="59"/>
        <end position="289"/>
    </location>
</feature>
<dbReference type="GO" id="GO:0046677">
    <property type="term" value="P:response to antibiotic"/>
    <property type="evidence" value="ECO:0007669"/>
    <property type="project" value="UniProtKB-KW"/>
</dbReference>
<dbReference type="InterPro" id="IPR003593">
    <property type="entry name" value="AAA+_ATPase"/>
</dbReference>
<keyword evidence="9" id="KW-0046">Antibiotic resistance</keyword>
<dbReference type="PROSITE" id="PS50893">
    <property type="entry name" value="ABC_TRANSPORTER_2"/>
    <property type="match status" value="1"/>
</dbReference>
<dbReference type="InterPro" id="IPR027417">
    <property type="entry name" value="P-loop_NTPase"/>
</dbReference>
<comment type="similarity">
    <text evidence="2">Belongs to the ABC transporter superfamily.</text>
</comment>
<dbReference type="RefSeq" id="WP_184636207.1">
    <property type="nucleotide sequence ID" value="NZ_BAABKT010000039.1"/>
</dbReference>
<dbReference type="PANTHER" id="PTHR42711">
    <property type="entry name" value="ABC TRANSPORTER ATP-BINDING PROTEIN"/>
    <property type="match status" value="1"/>
</dbReference>
<keyword evidence="5" id="KW-0547">Nucleotide-binding</keyword>
<dbReference type="SMART" id="SM00382">
    <property type="entry name" value="AAA"/>
    <property type="match status" value="1"/>
</dbReference>
<reference evidence="12 13" key="1">
    <citation type="submission" date="2020-08" db="EMBL/GenBank/DDBJ databases">
        <title>Sequencing the genomes of 1000 actinobacteria strains.</title>
        <authorList>
            <person name="Klenk H.-P."/>
        </authorList>
    </citation>
    <scope>NUCLEOTIDE SEQUENCE [LARGE SCALE GENOMIC DNA]</scope>
    <source>
        <strain evidence="12 13">DSM 44593</strain>
    </source>
</reference>
<keyword evidence="7" id="KW-1278">Translocase</keyword>
<evidence type="ECO:0000256" key="7">
    <source>
        <dbReference type="ARBA" id="ARBA00022967"/>
    </source>
</evidence>
<dbReference type="AlphaFoldDB" id="A0A841EG78"/>
<dbReference type="Gene3D" id="3.40.50.300">
    <property type="entry name" value="P-loop containing nucleotide triphosphate hydrolases"/>
    <property type="match status" value="1"/>
</dbReference>
<dbReference type="Pfam" id="PF00005">
    <property type="entry name" value="ABC_tran"/>
    <property type="match status" value="1"/>
</dbReference>
<proteinExistence type="inferred from homology"/>
<dbReference type="Proteomes" id="UP000578077">
    <property type="component" value="Unassembled WGS sequence"/>
</dbReference>
<accession>A0A841EG78</accession>
<dbReference type="EMBL" id="JACHLY010000001">
    <property type="protein sequence ID" value="MBB5999410.1"/>
    <property type="molecule type" value="Genomic_DNA"/>
</dbReference>
<gene>
    <name evidence="12" type="ORF">HNR25_003161</name>
</gene>
<evidence type="ECO:0000256" key="5">
    <source>
        <dbReference type="ARBA" id="ARBA00022741"/>
    </source>
</evidence>
<dbReference type="PROSITE" id="PS00211">
    <property type="entry name" value="ABC_TRANSPORTER_1"/>
    <property type="match status" value="1"/>
</dbReference>
<evidence type="ECO:0000259" key="11">
    <source>
        <dbReference type="PROSITE" id="PS50893"/>
    </source>
</evidence>
<evidence type="ECO:0000256" key="4">
    <source>
        <dbReference type="ARBA" id="ARBA00022475"/>
    </source>
</evidence>
<evidence type="ECO:0000256" key="6">
    <source>
        <dbReference type="ARBA" id="ARBA00022840"/>
    </source>
</evidence>
<feature type="compositionally biased region" description="Low complexity" evidence="10">
    <location>
        <begin position="37"/>
        <end position="55"/>
    </location>
</feature>
<dbReference type="GO" id="GO:0005524">
    <property type="term" value="F:ATP binding"/>
    <property type="evidence" value="ECO:0007669"/>
    <property type="project" value="UniProtKB-KW"/>
</dbReference>
<evidence type="ECO:0000256" key="10">
    <source>
        <dbReference type="SAM" id="MobiDB-lite"/>
    </source>
</evidence>
<dbReference type="GO" id="GO:0016887">
    <property type="term" value="F:ATP hydrolysis activity"/>
    <property type="evidence" value="ECO:0007669"/>
    <property type="project" value="InterPro"/>
</dbReference>
<dbReference type="InterPro" id="IPR050763">
    <property type="entry name" value="ABC_transporter_ATP-binding"/>
</dbReference>
<evidence type="ECO:0000256" key="1">
    <source>
        <dbReference type="ARBA" id="ARBA00004202"/>
    </source>
</evidence>
<dbReference type="PANTHER" id="PTHR42711:SF5">
    <property type="entry name" value="ABC TRANSPORTER ATP-BINDING PROTEIN NATA"/>
    <property type="match status" value="1"/>
</dbReference>
<dbReference type="SUPFAM" id="SSF52540">
    <property type="entry name" value="P-loop containing nucleoside triphosphate hydrolases"/>
    <property type="match status" value="1"/>
</dbReference>
<dbReference type="GO" id="GO:0005886">
    <property type="term" value="C:plasma membrane"/>
    <property type="evidence" value="ECO:0007669"/>
    <property type="project" value="UniProtKB-SubCell"/>
</dbReference>
<sequence length="356" mass="37977">MSLSGHRSHVGSSEPSYPDDSAAPSDRTRPAEPDGPDGPVAGAAPARGAGSHSGSAPAIALRDVVKRFGSFTAVDGLDLDVPSGTVFGLLGPNGAGKSTTMKMLTAQSRADSGEITVLGHAVPRASKRARARMGVVPQHDNLDEELTVRENLEVFTHLYRVPRAHRAEAVDRGLRLAHLEDRPHLRADKLSGGMRRRLLIVRGLVHRPHLVLLDEPTVGLDPQVRQELWGLITDLRAEGVTVLMSTHYIEEAERLADVVALMAGGRVVSEGVPADLIARHAGSTVEEFPLEAGARADEIEERVAAAGLATRRTGATLSVLRADRIPESLRESLGRGNARAGNLEDVFVTLTGERVE</sequence>
<keyword evidence="8" id="KW-0472">Membrane</keyword>
<protein>
    <submittedName>
        <fullName evidence="12">ABC-type multidrug transport system ATPase subunit</fullName>
    </submittedName>
</protein>
<evidence type="ECO:0000256" key="9">
    <source>
        <dbReference type="ARBA" id="ARBA00023251"/>
    </source>
</evidence>
<name>A0A841EG78_9ACTN</name>
<comment type="subcellular location">
    <subcellularLocation>
        <location evidence="1">Cell membrane</location>
        <topology evidence="1">Peripheral membrane protein</topology>
    </subcellularLocation>
</comment>
<keyword evidence="4" id="KW-1003">Cell membrane</keyword>
<evidence type="ECO:0000313" key="12">
    <source>
        <dbReference type="EMBL" id="MBB5999410.1"/>
    </source>
</evidence>
<keyword evidence="13" id="KW-1185">Reference proteome</keyword>
<keyword evidence="3" id="KW-0813">Transport</keyword>
<dbReference type="InterPro" id="IPR017871">
    <property type="entry name" value="ABC_transporter-like_CS"/>
</dbReference>
<evidence type="ECO:0000313" key="13">
    <source>
        <dbReference type="Proteomes" id="UP000578077"/>
    </source>
</evidence>
<dbReference type="CDD" id="cd03230">
    <property type="entry name" value="ABC_DR_subfamily_A"/>
    <property type="match status" value="1"/>
</dbReference>
<keyword evidence="6" id="KW-0067">ATP-binding</keyword>